<reference evidence="1" key="1">
    <citation type="submission" date="2020-04" db="EMBL/GenBank/DDBJ databases">
        <authorList>
            <person name="Chiriac C."/>
            <person name="Salcher M."/>
            <person name="Ghai R."/>
            <person name="Kavagutti S V."/>
        </authorList>
    </citation>
    <scope>NUCLEOTIDE SEQUENCE</scope>
</reference>
<proteinExistence type="predicted"/>
<protein>
    <submittedName>
        <fullName evidence="1">Uncharacterized protein</fullName>
    </submittedName>
</protein>
<sequence length="65" mass="6812">MADAYVDKAQYTAYAALETELEVATNNSQPNAGDLDTAVSDALTAKNLAESIVASKFDILFLVGA</sequence>
<organism evidence="1">
    <name type="scientific">uncultured Caudovirales phage</name>
    <dbReference type="NCBI Taxonomy" id="2100421"/>
    <lineage>
        <taxon>Viruses</taxon>
        <taxon>Duplodnaviria</taxon>
        <taxon>Heunggongvirae</taxon>
        <taxon>Uroviricota</taxon>
        <taxon>Caudoviricetes</taxon>
        <taxon>Peduoviridae</taxon>
        <taxon>Maltschvirus</taxon>
        <taxon>Maltschvirus maltsch</taxon>
    </lineage>
</organism>
<dbReference type="EMBL" id="LR796637">
    <property type="protein sequence ID" value="CAB4156663.1"/>
    <property type="molecule type" value="Genomic_DNA"/>
</dbReference>
<evidence type="ECO:0000313" key="1">
    <source>
        <dbReference type="EMBL" id="CAB4156663.1"/>
    </source>
</evidence>
<accession>A0A6J5NCQ2</accession>
<name>A0A6J5NCQ2_9CAUD</name>
<gene>
    <name evidence="1" type="ORF">UFOVP655_94</name>
</gene>